<reference evidence="2 3" key="1">
    <citation type="submission" date="2020-05" db="EMBL/GenBank/DDBJ databases">
        <title>Sulfurimonas marisnigri, sp. nov., and Sulfurimonas baltica, sp. nov., manganese oxide reducing chemolithoautotrophs of the class Epsilonproteobacteria isolated from the pelagic redoxclines of the Black and Baltic Seas and emended description of the genus Sulfurimonas.</title>
        <authorList>
            <person name="Henkel J.V."/>
            <person name="Laudan C."/>
            <person name="Werner J."/>
            <person name="Neu T."/>
            <person name="Plewe S."/>
            <person name="Sproer C."/>
            <person name="Bunk B."/>
            <person name="Schulz-Vogt H.N."/>
        </authorList>
    </citation>
    <scope>NUCLEOTIDE SEQUENCE [LARGE SCALE GENOMIC DNA]</scope>
    <source>
        <strain evidence="2 3">SoZ1</strain>
    </source>
</reference>
<dbReference type="AlphaFoldDB" id="A0A7S7M266"/>
<evidence type="ECO:0000313" key="2">
    <source>
        <dbReference type="EMBL" id="QOY55158.1"/>
    </source>
</evidence>
<proteinExistence type="predicted"/>
<dbReference type="SUPFAM" id="SSF47413">
    <property type="entry name" value="lambda repressor-like DNA-binding domains"/>
    <property type="match status" value="1"/>
</dbReference>
<organism evidence="2 3">
    <name type="scientific">Candidatus Sulfurimonas marisnigri</name>
    <dbReference type="NCBI Taxonomy" id="2740405"/>
    <lineage>
        <taxon>Bacteria</taxon>
        <taxon>Pseudomonadati</taxon>
        <taxon>Campylobacterota</taxon>
        <taxon>Epsilonproteobacteria</taxon>
        <taxon>Campylobacterales</taxon>
        <taxon>Sulfurimonadaceae</taxon>
        <taxon>Sulfurimonas</taxon>
    </lineage>
</organism>
<dbReference type="Proteomes" id="UP000593836">
    <property type="component" value="Chromosome"/>
</dbReference>
<name>A0A7S7M266_9BACT</name>
<keyword evidence="3" id="KW-1185">Reference proteome</keyword>
<dbReference type="InterPro" id="IPR001387">
    <property type="entry name" value="Cro/C1-type_HTH"/>
</dbReference>
<protein>
    <recommendedName>
        <fullName evidence="1">HTH cro/C1-type domain-containing protein</fullName>
    </recommendedName>
</protein>
<feature type="domain" description="HTH cro/C1-type" evidence="1">
    <location>
        <begin position="18"/>
        <end position="73"/>
    </location>
</feature>
<gene>
    <name evidence="2" type="ORF">HUE87_02655</name>
</gene>
<dbReference type="RefSeq" id="WP_194367200.1">
    <property type="nucleotide sequence ID" value="NZ_CP054493.1"/>
</dbReference>
<sequence length="102" mass="12101">MIELKTPSETIDILVENIERARKTKRLKQSDLCTMADISVTAYQNFIYKKNTNLIALIKIMHVLKMWNNLEGLIEFKEQLSIQDIRDINKKKELPKRIRNEK</sequence>
<dbReference type="GO" id="GO:0003677">
    <property type="term" value="F:DNA binding"/>
    <property type="evidence" value="ECO:0007669"/>
    <property type="project" value="InterPro"/>
</dbReference>
<dbReference type="Gene3D" id="1.10.260.40">
    <property type="entry name" value="lambda repressor-like DNA-binding domains"/>
    <property type="match status" value="1"/>
</dbReference>
<dbReference type="InterPro" id="IPR010982">
    <property type="entry name" value="Lambda_DNA-bd_dom_sf"/>
</dbReference>
<dbReference type="EMBL" id="CP054493">
    <property type="protein sequence ID" value="QOY55158.1"/>
    <property type="molecule type" value="Genomic_DNA"/>
</dbReference>
<dbReference type="KEGG" id="smas:HUE87_02655"/>
<evidence type="ECO:0000259" key="1">
    <source>
        <dbReference type="PROSITE" id="PS50943"/>
    </source>
</evidence>
<dbReference type="PROSITE" id="PS50943">
    <property type="entry name" value="HTH_CROC1"/>
    <property type="match status" value="1"/>
</dbReference>
<evidence type="ECO:0000313" key="3">
    <source>
        <dbReference type="Proteomes" id="UP000593836"/>
    </source>
</evidence>
<accession>A0A7S7M266</accession>